<organism evidence="1">
    <name type="scientific">marine sediment metagenome</name>
    <dbReference type="NCBI Taxonomy" id="412755"/>
    <lineage>
        <taxon>unclassified sequences</taxon>
        <taxon>metagenomes</taxon>
        <taxon>ecological metagenomes</taxon>
    </lineage>
</organism>
<sequence length="51" mass="5497">MQVEVFSSLDTSGSVVAVSDILGTNGLTVDYPRFSNDRDPLVRPLLPTDMA</sequence>
<proteinExistence type="predicted"/>
<protein>
    <submittedName>
        <fullName evidence="1">Uncharacterized protein</fullName>
    </submittedName>
</protein>
<feature type="non-terminal residue" evidence="1">
    <location>
        <position position="51"/>
    </location>
</feature>
<dbReference type="EMBL" id="BARW01039315">
    <property type="protein sequence ID" value="GAJ19498.1"/>
    <property type="molecule type" value="Genomic_DNA"/>
</dbReference>
<gene>
    <name evidence="1" type="ORF">S12H4_59934</name>
</gene>
<evidence type="ECO:0000313" key="1">
    <source>
        <dbReference type="EMBL" id="GAJ19498.1"/>
    </source>
</evidence>
<comment type="caution">
    <text evidence="1">The sequence shown here is derived from an EMBL/GenBank/DDBJ whole genome shotgun (WGS) entry which is preliminary data.</text>
</comment>
<reference evidence="1" key="1">
    <citation type="journal article" date="2014" name="Front. Microbiol.">
        <title>High frequency of phylogenetically diverse reductive dehalogenase-homologous genes in deep subseafloor sedimentary metagenomes.</title>
        <authorList>
            <person name="Kawai M."/>
            <person name="Futagami T."/>
            <person name="Toyoda A."/>
            <person name="Takaki Y."/>
            <person name="Nishi S."/>
            <person name="Hori S."/>
            <person name="Arai W."/>
            <person name="Tsubouchi T."/>
            <person name="Morono Y."/>
            <person name="Uchiyama I."/>
            <person name="Ito T."/>
            <person name="Fujiyama A."/>
            <person name="Inagaki F."/>
            <person name="Takami H."/>
        </authorList>
    </citation>
    <scope>NUCLEOTIDE SEQUENCE</scope>
    <source>
        <strain evidence="1">Expedition CK06-06</strain>
    </source>
</reference>
<name>X1UPW8_9ZZZZ</name>
<dbReference type="AlphaFoldDB" id="X1UPW8"/>
<accession>X1UPW8</accession>